<dbReference type="SMART" id="SM00322">
    <property type="entry name" value="KH"/>
    <property type="match status" value="2"/>
</dbReference>
<dbReference type="Gene3D" id="3.30.1370.10">
    <property type="entry name" value="K Homology domain, type 1"/>
    <property type="match status" value="2"/>
</dbReference>
<keyword evidence="7" id="KW-1185">Reference proteome</keyword>
<feature type="compositionally biased region" description="Gly residues" evidence="4">
    <location>
        <begin position="81"/>
        <end position="92"/>
    </location>
</feature>
<dbReference type="AlphaFoldDB" id="A0A663FJY9"/>
<feature type="domain" description="K Homology" evidence="5">
    <location>
        <begin position="329"/>
        <end position="402"/>
    </location>
</feature>
<evidence type="ECO:0000256" key="2">
    <source>
        <dbReference type="ARBA" id="ARBA00034798"/>
    </source>
</evidence>
<dbReference type="InterPro" id="IPR047276">
    <property type="entry name" value="KH-I_NOVA_rpt2"/>
</dbReference>
<dbReference type="InterPro" id="IPR047274">
    <property type="entry name" value="KH-I_NOVA_rpt3"/>
</dbReference>
<dbReference type="GeneTree" id="ENSGT00940000161740"/>
<dbReference type="CDD" id="cd09031">
    <property type="entry name" value="KH-I_NOVA_rpt3"/>
    <property type="match status" value="1"/>
</dbReference>
<evidence type="ECO:0000256" key="4">
    <source>
        <dbReference type="SAM" id="MobiDB-lite"/>
    </source>
</evidence>
<dbReference type="InParanoid" id="A0A663FJY9"/>
<dbReference type="Pfam" id="PF00013">
    <property type="entry name" value="KH_1"/>
    <property type="match status" value="2"/>
</dbReference>
<reference evidence="6" key="2">
    <citation type="submission" date="2025-09" db="UniProtKB">
        <authorList>
            <consortium name="Ensembl"/>
        </authorList>
    </citation>
    <scope>IDENTIFICATION</scope>
</reference>
<dbReference type="SUPFAM" id="SSF54791">
    <property type="entry name" value="Eukaryotic type KH-domain (KH-domain type I)"/>
    <property type="match status" value="2"/>
</dbReference>
<evidence type="ECO:0000256" key="3">
    <source>
        <dbReference type="PROSITE-ProRule" id="PRU00117"/>
    </source>
</evidence>
<dbReference type="CDD" id="cd22436">
    <property type="entry name" value="KH-I_NOVA_rpt2"/>
    <property type="match status" value="1"/>
</dbReference>
<name>A0A663FJY9_AQUCH</name>
<comment type="subunit">
    <text evidence="2">Interacts with PTBP2; the interaction is direct.</text>
</comment>
<dbReference type="Proteomes" id="UP000472275">
    <property type="component" value="Unassembled WGS sequence"/>
</dbReference>
<sequence length="416" mass="41176">MGGEYPGSWGSPGHLGPGRGGAGVPLVGVKGLGVLGGGVGGWGAEGCPRGGWVLPEGAGARGGAGSAGPGGGQHPPAAPVGEGGAGGAMGGMGAIGSPLPHLTPPPPAKLIVPNSMARLIIGKGGAMAKAVMEKPGAWVQLSQKPEGLNLQERVVTVNGEATQLHTTVHIIVRKIQEDPQNNGCLNISYTNVTGLVANSNPTGSPYASSTDTLHPSATVLGAPGTLGAFTAAPGFTSSDLLAIGTALNTLASYGYNPVVGLGLGSAAVAASVNPVAAANLLASYVNDAVAGLVVTTFALGSLPSTNGYLAPAATATGSFLAPEKLIEGTKKLVELAVPENLVGAILGKGGKTLVEYQELMGAWIQISKKGDSIPGTRNHSVTIMGPPAATQAAQYLISQCVTYEQGMRTTNMPKVG</sequence>
<dbReference type="InterPro" id="IPR004087">
    <property type="entry name" value="KH_dom"/>
</dbReference>
<evidence type="ECO:0000313" key="7">
    <source>
        <dbReference type="Proteomes" id="UP000472275"/>
    </source>
</evidence>
<dbReference type="PROSITE" id="PS50084">
    <property type="entry name" value="KH_TYPE_1"/>
    <property type="match status" value="2"/>
</dbReference>
<feature type="domain" description="K Homology" evidence="5">
    <location>
        <begin position="104"/>
        <end position="176"/>
    </location>
</feature>
<organism evidence="6 7">
    <name type="scientific">Aquila chrysaetos chrysaetos</name>
    <dbReference type="NCBI Taxonomy" id="223781"/>
    <lineage>
        <taxon>Eukaryota</taxon>
        <taxon>Metazoa</taxon>
        <taxon>Chordata</taxon>
        <taxon>Craniata</taxon>
        <taxon>Vertebrata</taxon>
        <taxon>Euteleostomi</taxon>
        <taxon>Archelosauria</taxon>
        <taxon>Archosauria</taxon>
        <taxon>Dinosauria</taxon>
        <taxon>Saurischia</taxon>
        <taxon>Theropoda</taxon>
        <taxon>Coelurosauria</taxon>
        <taxon>Aves</taxon>
        <taxon>Neognathae</taxon>
        <taxon>Neoaves</taxon>
        <taxon>Telluraves</taxon>
        <taxon>Accipitrimorphae</taxon>
        <taxon>Accipitriformes</taxon>
        <taxon>Accipitridae</taxon>
        <taxon>Accipitrinae</taxon>
        <taxon>Aquila</taxon>
    </lineage>
</organism>
<proteinExistence type="predicted"/>
<accession>A0A663FJY9</accession>
<dbReference type="InterPro" id="IPR004088">
    <property type="entry name" value="KH_dom_type_1"/>
</dbReference>
<dbReference type="GO" id="GO:0003723">
    <property type="term" value="F:RNA binding"/>
    <property type="evidence" value="ECO:0007669"/>
    <property type="project" value="UniProtKB-UniRule"/>
</dbReference>
<feature type="compositionally biased region" description="Gly residues" evidence="4">
    <location>
        <begin position="59"/>
        <end position="73"/>
    </location>
</feature>
<evidence type="ECO:0000313" key="6">
    <source>
        <dbReference type="Ensembl" id="ENSACCP00020024609.1"/>
    </source>
</evidence>
<protein>
    <recommendedName>
        <fullName evidence="5">K Homology domain-containing protein</fullName>
    </recommendedName>
</protein>
<feature type="region of interest" description="Disordered" evidence="4">
    <location>
        <begin position="58"/>
        <end position="92"/>
    </location>
</feature>
<keyword evidence="1" id="KW-0677">Repeat</keyword>
<dbReference type="InterPro" id="IPR036612">
    <property type="entry name" value="KH_dom_type_1_sf"/>
</dbReference>
<dbReference type="PANTHER" id="PTHR10288">
    <property type="entry name" value="KH DOMAIN CONTAINING RNA BINDING PROTEIN"/>
    <property type="match status" value="1"/>
</dbReference>
<dbReference type="Ensembl" id="ENSACCT00020025707.1">
    <property type="protein sequence ID" value="ENSACCP00020024609.1"/>
    <property type="gene ID" value="ENSACCG00020016849.1"/>
</dbReference>
<reference evidence="6" key="1">
    <citation type="submission" date="2025-08" db="UniProtKB">
        <authorList>
            <consortium name="Ensembl"/>
        </authorList>
    </citation>
    <scope>IDENTIFICATION</scope>
</reference>
<keyword evidence="3" id="KW-0694">RNA-binding</keyword>
<evidence type="ECO:0000256" key="1">
    <source>
        <dbReference type="ARBA" id="ARBA00022737"/>
    </source>
</evidence>
<evidence type="ECO:0000259" key="5">
    <source>
        <dbReference type="SMART" id="SM00322"/>
    </source>
</evidence>